<dbReference type="AlphaFoldDB" id="A0A9P5HGY5"/>
<organism evidence="1 2">
    <name type="scientific">Cylindrodendrum hubeiense</name>
    <dbReference type="NCBI Taxonomy" id="595255"/>
    <lineage>
        <taxon>Eukaryota</taxon>
        <taxon>Fungi</taxon>
        <taxon>Dikarya</taxon>
        <taxon>Ascomycota</taxon>
        <taxon>Pezizomycotina</taxon>
        <taxon>Sordariomycetes</taxon>
        <taxon>Hypocreomycetidae</taxon>
        <taxon>Hypocreales</taxon>
        <taxon>Nectriaceae</taxon>
        <taxon>Cylindrodendrum</taxon>
    </lineage>
</organism>
<dbReference type="EMBL" id="JAANBB010000003">
    <property type="protein sequence ID" value="KAF7557803.1"/>
    <property type="molecule type" value="Genomic_DNA"/>
</dbReference>
<proteinExistence type="predicted"/>
<evidence type="ECO:0000313" key="1">
    <source>
        <dbReference type="EMBL" id="KAF7557803.1"/>
    </source>
</evidence>
<evidence type="ECO:0000313" key="2">
    <source>
        <dbReference type="Proteomes" id="UP000722485"/>
    </source>
</evidence>
<dbReference type="OrthoDB" id="5343483at2759"/>
<accession>A0A9P5HGY5</accession>
<gene>
    <name evidence="1" type="ORF">G7Z17_g463</name>
</gene>
<reference evidence="1" key="1">
    <citation type="submission" date="2020-03" db="EMBL/GenBank/DDBJ databases">
        <title>Draft Genome Sequence of Cylindrodendrum hubeiense.</title>
        <authorList>
            <person name="Buettner E."/>
            <person name="Kellner H."/>
        </authorList>
    </citation>
    <scope>NUCLEOTIDE SEQUENCE</scope>
    <source>
        <strain evidence="1">IHI 201604</strain>
    </source>
</reference>
<protein>
    <submittedName>
        <fullName evidence="1">Uncharacterized protein</fullName>
    </submittedName>
</protein>
<dbReference type="Proteomes" id="UP000722485">
    <property type="component" value="Unassembled WGS sequence"/>
</dbReference>
<sequence length="267" mass="29535">MLSSAPLASHTPRLLDRAAPRLVKCHFQSADGDGAEGSLNHAGIETGLHDAREYEQVSAQMAEIFATSLALRHKTCSFVSLLEYNGSALEKASPVRCLCQRKLSKVTPQTWSQDPYLVCILLSMAQSLARKSHSAQPGVYVVPSSVWRLLNSALLNSAHLSKTRLLVTTKSDSAFVHLFEAEITSELLDILDDPALSMTHVSWPIIRHSKLPFQPYSTLQGRLMARLVGAQESLRMEPTNFDGTKVISNKRKLAEENDFARRVRLKG</sequence>
<name>A0A9P5HGY5_9HYPO</name>
<keyword evidence="2" id="KW-1185">Reference proteome</keyword>
<comment type="caution">
    <text evidence="1">The sequence shown here is derived from an EMBL/GenBank/DDBJ whole genome shotgun (WGS) entry which is preliminary data.</text>
</comment>